<keyword evidence="14" id="KW-1185">Reference proteome</keyword>
<dbReference type="OMA" id="WRSWENG"/>
<dbReference type="GO" id="GO:0005921">
    <property type="term" value="C:gap junction"/>
    <property type="evidence" value="ECO:0007669"/>
    <property type="project" value="UniProtKB-SubCell"/>
</dbReference>
<dbReference type="PANTHER" id="PTHR11893:SF43">
    <property type="entry name" value="INNEXIN INX4-RELATED"/>
    <property type="match status" value="1"/>
</dbReference>
<dbReference type="HOGENOM" id="CLU_035763_1_1_1"/>
<proteinExistence type="inferred from homology"/>
<comment type="subcellular location">
    <subcellularLocation>
        <location evidence="1">Cell junction</location>
        <location evidence="1">Gap junction</location>
    </subcellularLocation>
    <subcellularLocation>
        <location evidence="2 12">Cell membrane</location>
        <topology evidence="2 12">Multi-pass membrane protein</topology>
    </subcellularLocation>
</comment>
<feature type="transmembrane region" description="Helical" evidence="12">
    <location>
        <begin position="268"/>
        <end position="295"/>
    </location>
</feature>
<feature type="transmembrane region" description="Helical" evidence="12">
    <location>
        <begin position="176"/>
        <end position="198"/>
    </location>
</feature>
<keyword evidence="6" id="KW-0303">Gap junction</keyword>
<accession>T1HXJ9</accession>
<dbReference type="VEuPathDB" id="VectorBase:RPRC008769"/>
<dbReference type="STRING" id="13249.T1HXJ9"/>
<evidence type="ECO:0000256" key="6">
    <source>
        <dbReference type="ARBA" id="ARBA00022868"/>
    </source>
</evidence>
<dbReference type="GO" id="GO:0007602">
    <property type="term" value="P:phototransduction"/>
    <property type="evidence" value="ECO:0007669"/>
    <property type="project" value="TreeGrafter"/>
</dbReference>
<keyword evidence="5 12" id="KW-0812">Transmembrane</keyword>
<comment type="function">
    <text evidence="12">Structural component of the gap junctions.</text>
</comment>
<keyword evidence="9 12" id="KW-0406">Ion transport</keyword>
<dbReference type="PROSITE" id="PS51013">
    <property type="entry name" value="PANNEXIN"/>
    <property type="match status" value="1"/>
</dbReference>
<evidence type="ECO:0000256" key="10">
    <source>
        <dbReference type="ARBA" id="ARBA00023136"/>
    </source>
</evidence>
<evidence type="ECO:0000256" key="9">
    <source>
        <dbReference type="ARBA" id="ARBA00023065"/>
    </source>
</evidence>
<keyword evidence="4" id="KW-1003">Cell membrane</keyword>
<feature type="transmembrane region" description="Helical" evidence="12">
    <location>
        <begin position="109"/>
        <end position="131"/>
    </location>
</feature>
<evidence type="ECO:0000256" key="2">
    <source>
        <dbReference type="ARBA" id="ARBA00004651"/>
    </source>
</evidence>
<sequence>MLLEIFTFLKLIFIEKAVNIDNLVFKLHYRITALLLFIFSVLVTARQYFGDPIDCLVQGVPEKVMDSYCWISSTFTVRYLPHQQIGVHMVQPGVKSYIEGEDTVKYHTYYQWVCFVLFFQAVLFYTPHYLWKNWEGGKIKELVEDLKTPFSKEKNIKQRKKIIINYFKNSKGQHNVYIYHFLLCELLNLCNVFAQIYLLDVFLDGGFINYGYHLLGGYDDSATMNLDPMASLFPKVTKCTFKKFGPSGTLQKFDGLCILPVNILNEKIYIILWFWFYILAVVTSLWLLFELIVLASSKLRFSLLKARAKIVNTNTVNSILKKFKIGDWFLLYQISKNMEILTLKSFLEELKRKLNNGKPK</sequence>
<dbReference type="AlphaFoldDB" id="T1HXJ9"/>
<evidence type="ECO:0000313" key="14">
    <source>
        <dbReference type="Proteomes" id="UP000015103"/>
    </source>
</evidence>
<dbReference type="InParanoid" id="T1HXJ9"/>
<dbReference type="Pfam" id="PF00876">
    <property type="entry name" value="Innexin"/>
    <property type="match status" value="1"/>
</dbReference>
<protein>
    <recommendedName>
        <fullName evidence="12">Innexin</fullName>
    </recommendedName>
</protein>
<dbReference type="EMBL" id="ACPB03015511">
    <property type="status" value="NOT_ANNOTATED_CDS"/>
    <property type="molecule type" value="Genomic_DNA"/>
</dbReference>
<keyword evidence="3 12" id="KW-0813">Transport</keyword>
<keyword evidence="10 12" id="KW-0472">Membrane</keyword>
<dbReference type="InterPro" id="IPR000990">
    <property type="entry name" value="Innexin"/>
</dbReference>
<evidence type="ECO:0000256" key="8">
    <source>
        <dbReference type="ARBA" id="ARBA00022989"/>
    </source>
</evidence>
<evidence type="ECO:0000256" key="11">
    <source>
        <dbReference type="ARBA" id="ARBA00023303"/>
    </source>
</evidence>
<evidence type="ECO:0000256" key="1">
    <source>
        <dbReference type="ARBA" id="ARBA00004610"/>
    </source>
</evidence>
<name>T1HXJ9_RHOPR</name>
<organism evidence="13 14">
    <name type="scientific">Rhodnius prolixus</name>
    <name type="common">Triatomid bug</name>
    <dbReference type="NCBI Taxonomy" id="13249"/>
    <lineage>
        <taxon>Eukaryota</taxon>
        <taxon>Metazoa</taxon>
        <taxon>Ecdysozoa</taxon>
        <taxon>Arthropoda</taxon>
        <taxon>Hexapoda</taxon>
        <taxon>Insecta</taxon>
        <taxon>Pterygota</taxon>
        <taxon>Neoptera</taxon>
        <taxon>Paraneoptera</taxon>
        <taxon>Hemiptera</taxon>
        <taxon>Heteroptera</taxon>
        <taxon>Panheteroptera</taxon>
        <taxon>Cimicomorpha</taxon>
        <taxon>Reduviidae</taxon>
        <taxon>Triatominae</taxon>
        <taxon>Rhodnius</taxon>
    </lineage>
</organism>
<keyword evidence="11 12" id="KW-0407">Ion channel</keyword>
<feature type="transmembrane region" description="Helical" evidence="12">
    <location>
        <begin position="31"/>
        <end position="49"/>
    </location>
</feature>
<gene>
    <name evidence="12" type="primary">inx</name>
</gene>
<dbReference type="GO" id="GO:0034220">
    <property type="term" value="P:monoatomic ion transmembrane transport"/>
    <property type="evidence" value="ECO:0007669"/>
    <property type="project" value="UniProtKB-KW"/>
</dbReference>
<evidence type="ECO:0000256" key="4">
    <source>
        <dbReference type="ARBA" id="ARBA00022475"/>
    </source>
</evidence>
<dbReference type="Proteomes" id="UP000015103">
    <property type="component" value="Unassembled WGS sequence"/>
</dbReference>
<dbReference type="PANTHER" id="PTHR11893">
    <property type="entry name" value="INNEXIN"/>
    <property type="match status" value="1"/>
</dbReference>
<comment type="similarity">
    <text evidence="12">Belongs to the pannexin family.</text>
</comment>
<keyword evidence="8 12" id="KW-1133">Transmembrane helix</keyword>
<evidence type="ECO:0000256" key="3">
    <source>
        <dbReference type="ARBA" id="ARBA00022448"/>
    </source>
</evidence>
<evidence type="ECO:0000256" key="5">
    <source>
        <dbReference type="ARBA" id="ARBA00022692"/>
    </source>
</evidence>
<evidence type="ECO:0000256" key="12">
    <source>
        <dbReference type="RuleBase" id="RU010713"/>
    </source>
</evidence>
<evidence type="ECO:0000313" key="13">
    <source>
        <dbReference type="EnsemblMetazoa" id="RPRC008769-PA"/>
    </source>
</evidence>
<dbReference type="EnsemblMetazoa" id="RPRC008769-RA">
    <property type="protein sequence ID" value="RPRC008769-PA"/>
    <property type="gene ID" value="RPRC008769"/>
</dbReference>
<dbReference type="GO" id="GO:0005243">
    <property type="term" value="F:gap junction channel activity"/>
    <property type="evidence" value="ECO:0007669"/>
    <property type="project" value="TreeGrafter"/>
</dbReference>
<dbReference type="GO" id="GO:0005886">
    <property type="term" value="C:plasma membrane"/>
    <property type="evidence" value="ECO:0007669"/>
    <property type="project" value="UniProtKB-SubCell"/>
</dbReference>
<dbReference type="PRINTS" id="PR01262">
    <property type="entry name" value="INNEXIN"/>
</dbReference>
<evidence type="ECO:0000256" key="7">
    <source>
        <dbReference type="ARBA" id="ARBA00022949"/>
    </source>
</evidence>
<keyword evidence="7" id="KW-0965">Cell junction</keyword>
<reference evidence="13" key="1">
    <citation type="submission" date="2015-05" db="UniProtKB">
        <authorList>
            <consortium name="EnsemblMetazoa"/>
        </authorList>
    </citation>
    <scope>IDENTIFICATION</scope>
</reference>
<dbReference type="eggNOG" id="ENOG502QR27">
    <property type="taxonomic scope" value="Eukaryota"/>
</dbReference>